<dbReference type="KEGG" id="rga:RGR602_PA00010"/>
<dbReference type="AlphaFoldDB" id="A0A0B4X9Y7"/>
<sequence>MLPLAPALELYRPFSSYGLASLTDLLPSQGDYGIRPQHSDALESLVEAKLLKCLVIRNDLAEAALEIRNKGLYLAIAHLKTAFIGFHNLSDFETSIRLIYKDHRELSTGYATVAPAVEFFSYLRNKFTGHLTDELLHKAIEWKPELLLTLDREHDAAVVLIYNFWILETAINSYVDPDEKHKLFDTETDFNHPPDKDRFVETLLTTLDGAVAFLQSVEAALKTLVTVPEDNLELWKKAGLTDFAYIKGKKR</sequence>
<keyword evidence="2" id="KW-1185">Reference proteome</keyword>
<dbReference type="Proteomes" id="UP000031368">
    <property type="component" value="Plasmid pRgalR602a"/>
</dbReference>
<proteinExistence type="predicted"/>
<gene>
    <name evidence="1" type="ORF">RGR602_PA00010</name>
</gene>
<evidence type="ECO:0000313" key="1">
    <source>
        <dbReference type="EMBL" id="AJD43357.1"/>
    </source>
</evidence>
<dbReference type="HOGENOM" id="CLU_1314048_0_0_5"/>
<organism evidence="1 2">
    <name type="scientific">Rhizobium gallicum bv. gallicum R602sp</name>
    <dbReference type="NCBI Taxonomy" id="1041138"/>
    <lineage>
        <taxon>Bacteria</taxon>
        <taxon>Pseudomonadati</taxon>
        <taxon>Pseudomonadota</taxon>
        <taxon>Alphaproteobacteria</taxon>
        <taxon>Hyphomicrobiales</taxon>
        <taxon>Rhizobiaceae</taxon>
        <taxon>Rhizobium/Agrobacterium group</taxon>
        <taxon>Rhizobium</taxon>
    </lineage>
</organism>
<protein>
    <submittedName>
        <fullName evidence="1">Uncharacterized protein</fullName>
    </submittedName>
</protein>
<reference evidence="1 2" key="1">
    <citation type="submission" date="2013-11" db="EMBL/GenBank/DDBJ databases">
        <title>Complete genome sequence of Rhizobium gallicum bv. gallicum R602.</title>
        <authorList>
            <person name="Bustos P."/>
            <person name="Santamaria R.I."/>
            <person name="Lozano L."/>
            <person name="Acosta J.L."/>
            <person name="Ormeno-Orrillo E."/>
            <person name="Rogel M.A."/>
            <person name="Romero D."/>
            <person name="Cevallos M.A."/>
            <person name="Martinez-Romero E."/>
            <person name="Gonzalez V."/>
        </authorList>
    </citation>
    <scope>NUCLEOTIDE SEQUENCE [LARGE SCALE GENOMIC DNA]</scope>
    <source>
        <strain evidence="1 2">R602</strain>
        <plasmid evidence="1 2">pRgalR602a</plasmid>
    </source>
</reference>
<keyword evidence="1" id="KW-0614">Plasmid</keyword>
<evidence type="ECO:0000313" key="2">
    <source>
        <dbReference type="Proteomes" id="UP000031368"/>
    </source>
</evidence>
<dbReference type="EMBL" id="CP006878">
    <property type="protein sequence ID" value="AJD43357.1"/>
    <property type="molecule type" value="Genomic_DNA"/>
</dbReference>
<accession>A0A0B4X9Y7</accession>
<name>A0A0B4X9Y7_9HYPH</name>
<geneLocation type="plasmid" evidence="1 2">
    <name>pRgalR602a</name>
</geneLocation>